<reference evidence="2" key="1">
    <citation type="submission" date="2019-03" db="EMBL/GenBank/DDBJ databases">
        <title>Long read genome sequence of the mycoparasitic Pythium oligandrum ATCC 38472 isolated from sugarbeet rhizosphere.</title>
        <authorList>
            <person name="Gaulin E."/>
        </authorList>
    </citation>
    <scope>NUCLEOTIDE SEQUENCE</scope>
    <source>
        <strain evidence="2">ATCC 38472_TT</strain>
    </source>
</reference>
<evidence type="ECO:0000313" key="2">
    <source>
        <dbReference type="EMBL" id="TMW63617.1"/>
    </source>
</evidence>
<evidence type="ECO:0000256" key="1">
    <source>
        <dbReference type="SAM" id="MobiDB-lite"/>
    </source>
</evidence>
<dbReference type="PANTHER" id="PTHR35213:SF3">
    <property type="entry name" value="MYB-LIKE DOMAIN-CONTAINING PROTEIN"/>
    <property type="match status" value="1"/>
</dbReference>
<name>A0A8K1FL96_PYTOL</name>
<dbReference type="PANTHER" id="PTHR35213">
    <property type="entry name" value="RING-TYPE DOMAIN-CONTAINING PROTEIN-RELATED"/>
    <property type="match status" value="1"/>
</dbReference>
<dbReference type="AlphaFoldDB" id="A0A8K1FL96"/>
<accession>A0A8K1FL96</accession>
<evidence type="ECO:0000313" key="3">
    <source>
        <dbReference type="Proteomes" id="UP000794436"/>
    </source>
</evidence>
<comment type="caution">
    <text evidence="2">The sequence shown here is derived from an EMBL/GenBank/DDBJ whole genome shotgun (WGS) entry which is preliminary data.</text>
</comment>
<dbReference type="OrthoDB" id="206107at2759"/>
<protein>
    <submittedName>
        <fullName evidence="2">Uncharacterized protein</fullName>
    </submittedName>
</protein>
<gene>
    <name evidence="2" type="ORF">Poli38472_002558</name>
</gene>
<dbReference type="Proteomes" id="UP000794436">
    <property type="component" value="Unassembled WGS sequence"/>
</dbReference>
<feature type="region of interest" description="Disordered" evidence="1">
    <location>
        <begin position="153"/>
        <end position="173"/>
    </location>
</feature>
<dbReference type="EMBL" id="SPLM01000072">
    <property type="protein sequence ID" value="TMW63617.1"/>
    <property type="molecule type" value="Genomic_DNA"/>
</dbReference>
<proteinExistence type="predicted"/>
<sequence>MELSRILNLTHDTPRSCGKQSGQTLSEAERIGKWTFQEEQYALALVKLFLAGVLAVPAGTSLRSFLAKKLHCPPMRISTKLATLKLGGDSVPRRIGLKRFFPGRPVSITRRQHLAEELRVLERDFLWSIRSDSVSQSSQLLLAKEESAKTASLVNLSSDDDERSEDDTRPTARRIGNWSIEEQTYAKALIDAFLGGYMDVETGVTLRMFLSQKLSCDAMRVSKKLASGVMASHSLPKRIGRAVFIRRTGTDPLEFKRHELELERLRELCFSP</sequence>
<organism evidence="2 3">
    <name type="scientific">Pythium oligandrum</name>
    <name type="common">Mycoparasitic fungus</name>
    <dbReference type="NCBI Taxonomy" id="41045"/>
    <lineage>
        <taxon>Eukaryota</taxon>
        <taxon>Sar</taxon>
        <taxon>Stramenopiles</taxon>
        <taxon>Oomycota</taxon>
        <taxon>Peronosporomycetes</taxon>
        <taxon>Pythiales</taxon>
        <taxon>Pythiaceae</taxon>
        <taxon>Pythium</taxon>
    </lineage>
</organism>
<keyword evidence="3" id="KW-1185">Reference proteome</keyword>